<dbReference type="EMBL" id="FJOG01000031">
    <property type="protein sequence ID" value="CZR65447.1"/>
    <property type="molecule type" value="Genomic_DNA"/>
</dbReference>
<sequence length="698" mass="77040">MVEKVKPGRNSGESVRKSSSISKGTIDPMITSDDQVGFEKSSKVTHRRNNFTTEPMVVGERSVKLVEICINILLALIAMLLLCYALLAAGVHSTYYGRTTRYSVGHPILLTNVTTMNGTNYDLRLNTEGGYAYVPESQNRLNMRLLEAAKLGPTVLPIVFAAIVGNFLRLFARWKAENGSRIQSLELLLGSRSLFNTLSTVLLVQSHTLLSACLVILWCLSPLAGQASLRVLKTKNITDAHWSAPWAAWNTSAYTYDPTVYQKHDIDGSGALMLMAQWLNDVNDVGSANGQQVHKRFLTGRPFPILPAAGSDLQDLTKGATATAQVNFSSFAELRLSPPQDGGLLWTLGDEQDRSFSINRGNVSFPVSSYEFACSLKSVNIIYDSWNSSSAATSVFSNTTDIARIARSGSGFFLDTSSEFSSGPPRKQNIVFGSFANRQLTTWECSVGQETRNVTASCNLSSSIYDDDYTCGFEDAGPPTRSLWTPLSNETVAQSIYELWQKVDKGSANCSSMTEKYLVMGSVDPEIWLADLSQLDNVTFSSRFTALFNTLWMESNRCSNFNTCWRVQDAFINSTSADPMTLKPFTIMKCNWGWFGIVAFTSILLLVCSVLSVWIRYNINMPDMLGYVSSMAIEKQKSSVAEVELRYGSGMDGLERTRLMENVRVRVGDIRPNEEFGEIALAVEGQGVVVCEKGRKVI</sequence>
<keyword evidence="2" id="KW-0472">Membrane</keyword>
<dbReference type="OrthoDB" id="3692311at2759"/>
<dbReference type="Proteomes" id="UP000184330">
    <property type="component" value="Unassembled WGS sequence"/>
</dbReference>
<protein>
    <submittedName>
        <fullName evidence="3">Uncharacterized protein</fullName>
    </submittedName>
</protein>
<organism evidence="3 4">
    <name type="scientific">Phialocephala subalpina</name>
    <dbReference type="NCBI Taxonomy" id="576137"/>
    <lineage>
        <taxon>Eukaryota</taxon>
        <taxon>Fungi</taxon>
        <taxon>Dikarya</taxon>
        <taxon>Ascomycota</taxon>
        <taxon>Pezizomycotina</taxon>
        <taxon>Leotiomycetes</taxon>
        <taxon>Helotiales</taxon>
        <taxon>Mollisiaceae</taxon>
        <taxon>Phialocephala</taxon>
        <taxon>Phialocephala fortinii species complex</taxon>
    </lineage>
</organism>
<accession>A0A1L7XKH9</accession>
<feature type="transmembrane region" description="Helical" evidence="2">
    <location>
        <begin position="151"/>
        <end position="172"/>
    </location>
</feature>
<feature type="compositionally biased region" description="Polar residues" evidence="1">
    <location>
        <begin position="11"/>
        <end position="23"/>
    </location>
</feature>
<feature type="region of interest" description="Disordered" evidence="1">
    <location>
        <begin position="1"/>
        <end position="26"/>
    </location>
</feature>
<feature type="transmembrane region" description="Helical" evidence="2">
    <location>
        <begin position="592"/>
        <end position="615"/>
    </location>
</feature>
<name>A0A1L7XKH9_9HELO</name>
<evidence type="ECO:0000313" key="4">
    <source>
        <dbReference type="Proteomes" id="UP000184330"/>
    </source>
</evidence>
<evidence type="ECO:0000256" key="2">
    <source>
        <dbReference type="SAM" id="Phobius"/>
    </source>
</evidence>
<feature type="transmembrane region" description="Helical" evidence="2">
    <location>
        <begin position="193"/>
        <end position="218"/>
    </location>
</feature>
<feature type="transmembrane region" description="Helical" evidence="2">
    <location>
        <begin position="65"/>
        <end position="87"/>
    </location>
</feature>
<evidence type="ECO:0000313" key="3">
    <source>
        <dbReference type="EMBL" id="CZR65447.1"/>
    </source>
</evidence>
<reference evidence="3 4" key="1">
    <citation type="submission" date="2016-03" db="EMBL/GenBank/DDBJ databases">
        <authorList>
            <person name="Ploux O."/>
        </authorList>
    </citation>
    <scope>NUCLEOTIDE SEQUENCE [LARGE SCALE GENOMIC DNA]</scope>
    <source>
        <strain evidence="3 4">UAMH 11012</strain>
    </source>
</reference>
<evidence type="ECO:0000256" key="1">
    <source>
        <dbReference type="SAM" id="MobiDB-lite"/>
    </source>
</evidence>
<keyword evidence="2" id="KW-0812">Transmembrane</keyword>
<gene>
    <name evidence="3" type="ORF">PAC_15347</name>
</gene>
<keyword evidence="2" id="KW-1133">Transmembrane helix</keyword>
<proteinExistence type="predicted"/>
<keyword evidence="4" id="KW-1185">Reference proteome</keyword>
<dbReference type="AlphaFoldDB" id="A0A1L7XKH9"/>